<dbReference type="GeneID" id="93364863"/>
<dbReference type="RefSeq" id="WP_004333893.1">
    <property type="nucleotide sequence ID" value="NZ_ACNN01000024.1"/>
</dbReference>
<evidence type="ECO:0000256" key="1">
    <source>
        <dbReference type="SAM" id="SignalP"/>
    </source>
</evidence>
<evidence type="ECO:0000313" key="2">
    <source>
        <dbReference type="EMBL" id="EEN82547.1"/>
    </source>
</evidence>
<gene>
    <name evidence="2" type="ORF">POREN0001_1481</name>
</gene>
<feature type="signal peptide" evidence="1">
    <location>
        <begin position="1"/>
        <end position="24"/>
    </location>
</feature>
<dbReference type="AlphaFoldDB" id="C3JB39"/>
<proteinExistence type="predicted"/>
<name>C3JB39_POREA</name>
<keyword evidence="3" id="KW-1185">Reference proteome</keyword>
<feature type="chain" id="PRO_5002928045" evidence="1">
    <location>
        <begin position="25"/>
        <end position="149"/>
    </location>
</feature>
<dbReference type="EMBL" id="ACNN01000024">
    <property type="protein sequence ID" value="EEN82547.1"/>
    <property type="molecule type" value="Genomic_DNA"/>
</dbReference>
<dbReference type="STRING" id="553175.POREN0001_1481"/>
<evidence type="ECO:0000313" key="3">
    <source>
        <dbReference type="Proteomes" id="UP000004295"/>
    </source>
</evidence>
<comment type="caution">
    <text evidence="2">The sequence shown here is derived from an EMBL/GenBank/DDBJ whole genome shotgun (WGS) entry which is preliminary data.</text>
</comment>
<organism evidence="2 3">
    <name type="scientific">Porphyromonas endodontalis (strain ATCC 35406 / DSM 24491 / JCM 8526 / CCUG 16442 / BCRC 14492 / NCTC 13058 / HG 370)</name>
    <name type="common">Bacteroides endodontalis</name>
    <dbReference type="NCBI Taxonomy" id="553175"/>
    <lineage>
        <taxon>Bacteria</taxon>
        <taxon>Pseudomonadati</taxon>
        <taxon>Bacteroidota</taxon>
        <taxon>Bacteroidia</taxon>
        <taxon>Bacteroidales</taxon>
        <taxon>Porphyromonadaceae</taxon>
        <taxon>Porphyromonas</taxon>
    </lineage>
</organism>
<sequence length="149" mass="17475">MKQSTLRIFFITCLSLFYGAIAFAQEPPSIPERRALAARRDKFVCKELSLTNEECTKLTIILHQMDEERMNIWADFGQLHMQIKKNPQASQAEMAQYLKLKSECKIKDAKLVEEYYLKLSNVLPPDKLLELDKVQRRFGQELSREKHLK</sequence>
<accession>C3JB39</accession>
<reference evidence="2 3" key="1">
    <citation type="submission" date="2009-04" db="EMBL/GenBank/DDBJ databases">
        <authorList>
            <person name="Sebastian Y."/>
            <person name="Madupu R."/>
            <person name="Durkin A.S."/>
            <person name="Torralba M."/>
            <person name="Methe B."/>
            <person name="Sutton G.G."/>
            <person name="Strausberg R.L."/>
            <person name="Nelson K.E."/>
        </authorList>
    </citation>
    <scope>NUCLEOTIDE SEQUENCE [LARGE SCALE GENOMIC DNA]</scope>
    <source>
        <strain evidence="3">ATCC 35406 / BCRC 14492 / JCM 8526 / NCTC 13058 / HG 370</strain>
    </source>
</reference>
<keyword evidence="1" id="KW-0732">Signal</keyword>
<dbReference type="Proteomes" id="UP000004295">
    <property type="component" value="Unassembled WGS sequence"/>
</dbReference>
<protein>
    <submittedName>
        <fullName evidence="2">Uncharacterized protein</fullName>
    </submittedName>
</protein>